<feature type="region of interest" description="Disordered" evidence="1">
    <location>
        <begin position="87"/>
        <end position="193"/>
    </location>
</feature>
<dbReference type="OrthoDB" id="49542at2759"/>
<evidence type="ECO:0000256" key="2">
    <source>
        <dbReference type="SAM" id="Phobius"/>
    </source>
</evidence>
<reference evidence="4" key="1">
    <citation type="journal article" date="2021" name="Sci. Rep.">
        <title>Diploid genomic architecture of Nitzschia inconspicua, an elite biomass production diatom.</title>
        <authorList>
            <person name="Oliver A."/>
            <person name="Podell S."/>
            <person name="Pinowska A."/>
            <person name="Traller J.C."/>
            <person name="Smith S.R."/>
            <person name="McClure R."/>
            <person name="Beliaev A."/>
            <person name="Bohutskyi P."/>
            <person name="Hill E.A."/>
            <person name="Rabines A."/>
            <person name="Zheng H."/>
            <person name="Allen L.Z."/>
            <person name="Kuo A."/>
            <person name="Grigoriev I.V."/>
            <person name="Allen A.E."/>
            <person name="Hazlebeck D."/>
            <person name="Allen E.E."/>
        </authorList>
    </citation>
    <scope>NUCLEOTIDE SEQUENCE</scope>
    <source>
        <strain evidence="4">Hildebrandi</strain>
    </source>
</reference>
<feature type="signal peptide" evidence="3">
    <location>
        <begin position="1"/>
        <end position="17"/>
    </location>
</feature>
<evidence type="ECO:0000313" key="5">
    <source>
        <dbReference type="Proteomes" id="UP000693970"/>
    </source>
</evidence>
<keyword evidence="2" id="KW-0812">Transmembrane</keyword>
<comment type="caution">
    <text evidence="4">The sequence shown here is derived from an EMBL/GenBank/DDBJ whole genome shotgun (WGS) entry which is preliminary data.</text>
</comment>
<dbReference type="Proteomes" id="UP000693970">
    <property type="component" value="Unassembled WGS sequence"/>
</dbReference>
<dbReference type="AlphaFoldDB" id="A0A9K3KQH0"/>
<dbReference type="EMBL" id="JAGRRH010000021">
    <property type="protein sequence ID" value="KAG7347223.1"/>
    <property type="molecule type" value="Genomic_DNA"/>
</dbReference>
<keyword evidence="2" id="KW-1133">Transmembrane helix</keyword>
<accession>A0A9K3KQH0</accession>
<name>A0A9K3KQH0_9STRA</name>
<sequence>MIGKISLVVMIAGPALAGESHMVADTLLRGSTDRKVSRSLLRPPKNDHHSSYLGCLSYSSDELSTKWTFSGQAANCSWTHTGSNNGGSDGGGGSNGGSGSSGNNGGSSNGDSGSSGNSGGSSNGGSGSGGSGSSNGGSGSGGSGSSNGGSGSGGSGGVDDGGNIDSNGGGNNGSSGGTVVTNEDVSQGNSNYDPMTDFDVTQCETYENLWLWDLSLSCNASNINASLRGCNCSFAAELMESAYLSCEDAARCPRKCPICSTCMSILGCDIYPENPLISEMFSSNFFLLFYVIAAAAALVIIMIAVYYSRNRRHTNGDLKKSLMDGPKSSKDATRIDLDNCMYIDDEKPFQPPSRHYCTETIQQVNTMSTSSASRFFDEKNQPYGGESLLGERQSSNSNDDDLSASFRFPAYPIPQTATGLQVVDTLAKAGEDIVSPISSPGCSLAGAETNDDFENEPSGLDKELPNNNNETGHPELA</sequence>
<evidence type="ECO:0000256" key="1">
    <source>
        <dbReference type="SAM" id="MobiDB-lite"/>
    </source>
</evidence>
<evidence type="ECO:0000256" key="3">
    <source>
        <dbReference type="SAM" id="SignalP"/>
    </source>
</evidence>
<feature type="compositionally biased region" description="Gly residues" evidence="1">
    <location>
        <begin position="87"/>
        <end position="108"/>
    </location>
</feature>
<protein>
    <recommendedName>
        <fullName evidence="6">ShKT domain-containing protein</fullName>
    </recommendedName>
</protein>
<keyword evidence="2" id="KW-0472">Membrane</keyword>
<feature type="chain" id="PRO_5039923968" description="ShKT domain-containing protein" evidence="3">
    <location>
        <begin position="18"/>
        <end position="477"/>
    </location>
</feature>
<feature type="region of interest" description="Disordered" evidence="1">
    <location>
        <begin position="434"/>
        <end position="477"/>
    </location>
</feature>
<feature type="region of interest" description="Disordered" evidence="1">
    <location>
        <begin position="381"/>
        <end position="403"/>
    </location>
</feature>
<keyword evidence="3" id="KW-0732">Signal</keyword>
<feature type="compositionally biased region" description="Gly residues" evidence="1">
    <location>
        <begin position="116"/>
        <end position="160"/>
    </location>
</feature>
<evidence type="ECO:0008006" key="6">
    <source>
        <dbReference type="Google" id="ProtNLM"/>
    </source>
</evidence>
<keyword evidence="5" id="KW-1185">Reference proteome</keyword>
<gene>
    <name evidence="4" type="ORF">IV203_006292</name>
</gene>
<reference evidence="4" key="2">
    <citation type="submission" date="2021-04" db="EMBL/GenBank/DDBJ databases">
        <authorList>
            <person name="Podell S."/>
        </authorList>
    </citation>
    <scope>NUCLEOTIDE SEQUENCE</scope>
    <source>
        <strain evidence="4">Hildebrandi</strain>
    </source>
</reference>
<feature type="compositionally biased region" description="Gly residues" evidence="1">
    <location>
        <begin position="167"/>
        <end position="176"/>
    </location>
</feature>
<organism evidence="4 5">
    <name type="scientific">Nitzschia inconspicua</name>
    <dbReference type="NCBI Taxonomy" id="303405"/>
    <lineage>
        <taxon>Eukaryota</taxon>
        <taxon>Sar</taxon>
        <taxon>Stramenopiles</taxon>
        <taxon>Ochrophyta</taxon>
        <taxon>Bacillariophyta</taxon>
        <taxon>Bacillariophyceae</taxon>
        <taxon>Bacillariophycidae</taxon>
        <taxon>Bacillariales</taxon>
        <taxon>Bacillariaceae</taxon>
        <taxon>Nitzschia</taxon>
    </lineage>
</organism>
<proteinExistence type="predicted"/>
<feature type="transmembrane region" description="Helical" evidence="2">
    <location>
        <begin position="285"/>
        <end position="307"/>
    </location>
</feature>
<evidence type="ECO:0000313" key="4">
    <source>
        <dbReference type="EMBL" id="KAG7347223.1"/>
    </source>
</evidence>
<feature type="compositionally biased region" description="Polar residues" evidence="1">
    <location>
        <begin position="178"/>
        <end position="193"/>
    </location>
</feature>